<dbReference type="AlphaFoldDB" id="A0AAN8XNM7"/>
<evidence type="ECO:0000313" key="2">
    <source>
        <dbReference type="EMBL" id="KAK7083098.1"/>
    </source>
</evidence>
<dbReference type="Proteomes" id="UP001381693">
    <property type="component" value="Unassembled WGS sequence"/>
</dbReference>
<evidence type="ECO:0000256" key="1">
    <source>
        <dbReference type="SAM" id="MobiDB-lite"/>
    </source>
</evidence>
<protein>
    <submittedName>
        <fullName evidence="2">Uncharacterized protein</fullName>
    </submittedName>
</protein>
<gene>
    <name evidence="2" type="ORF">SK128_015204</name>
</gene>
<organism evidence="2 3">
    <name type="scientific">Halocaridina rubra</name>
    <name type="common">Hawaiian red shrimp</name>
    <dbReference type="NCBI Taxonomy" id="373956"/>
    <lineage>
        <taxon>Eukaryota</taxon>
        <taxon>Metazoa</taxon>
        <taxon>Ecdysozoa</taxon>
        <taxon>Arthropoda</taxon>
        <taxon>Crustacea</taxon>
        <taxon>Multicrustacea</taxon>
        <taxon>Malacostraca</taxon>
        <taxon>Eumalacostraca</taxon>
        <taxon>Eucarida</taxon>
        <taxon>Decapoda</taxon>
        <taxon>Pleocyemata</taxon>
        <taxon>Caridea</taxon>
        <taxon>Atyoidea</taxon>
        <taxon>Atyidae</taxon>
        <taxon>Halocaridina</taxon>
    </lineage>
</organism>
<comment type="caution">
    <text evidence="2">The sequence shown here is derived from an EMBL/GenBank/DDBJ whole genome shotgun (WGS) entry which is preliminary data.</text>
</comment>
<dbReference type="EMBL" id="JAXCGZ010003811">
    <property type="protein sequence ID" value="KAK7083098.1"/>
    <property type="molecule type" value="Genomic_DNA"/>
</dbReference>
<accession>A0AAN8XNM7</accession>
<feature type="region of interest" description="Disordered" evidence="1">
    <location>
        <begin position="64"/>
        <end position="95"/>
    </location>
</feature>
<evidence type="ECO:0000313" key="3">
    <source>
        <dbReference type="Proteomes" id="UP001381693"/>
    </source>
</evidence>
<sequence>MFYPQLHTSEGERKERSYYIDPSWGPVTSWVQQRGRCDCGWYNIARLRSLRRRTHRAADNELTYSRLRINNPGGASQRAAHEDPQPPPFSANQNL</sequence>
<name>A0AAN8XNM7_HALRR</name>
<proteinExistence type="predicted"/>
<keyword evidence="3" id="KW-1185">Reference proteome</keyword>
<reference evidence="2 3" key="1">
    <citation type="submission" date="2023-11" db="EMBL/GenBank/DDBJ databases">
        <title>Halocaridina rubra genome assembly.</title>
        <authorList>
            <person name="Smith C."/>
        </authorList>
    </citation>
    <scope>NUCLEOTIDE SEQUENCE [LARGE SCALE GENOMIC DNA]</scope>
    <source>
        <strain evidence="2">EP-1</strain>
        <tissue evidence="2">Whole</tissue>
    </source>
</reference>